<evidence type="ECO:0000256" key="1">
    <source>
        <dbReference type="SAM" id="MobiDB-lite"/>
    </source>
</evidence>
<gene>
    <name evidence="2" type="ORF">MAGR_54540</name>
</gene>
<name>A0A7I9W8J1_MYCAG</name>
<dbReference type="RefSeq" id="WP_165789299.1">
    <property type="nucleotide sequence ID" value="NZ_BLKS01000001.1"/>
</dbReference>
<dbReference type="AlphaFoldDB" id="A0A7I9W8J1"/>
<evidence type="ECO:0000313" key="3">
    <source>
        <dbReference type="Proteomes" id="UP000465302"/>
    </source>
</evidence>
<organism evidence="2 3">
    <name type="scientific">Mycolicibacterium agri</name>
    <name type="common">Mycobacterium agri</name>
    <dbReference type="NCBI Taxonomy" id="36811"/>
    <lineage>
        <taxon>Bacteria</taxon>
        <taxon>Bacillati</taxon>
        <taxon>Actinomycetota</taxon>
        <taxon>Actinomycetes</taxon>
        <taxon>Mycobacteriales</taxon>
        <taxon>Mycobacteriaceae</taxon>
        <taxon>Mycolicibacterium</taxon>
    </lineage>
</organism>
<accession>A0A7I9W8J1</accession>
<reference evidence="2 3" key="1">
    <citation type="journal article" date="2019" name="Emerg. Microbes Infect.">
        <title>Comprehensive subspecies identification of 175 nontuberculous mycobacteria species based on 7547 genomic profiles.</title>
        <authorList>
            <person name="Matsumoto Y."/>
            <person name="Kinjo T."/>
            <person name="Motooka D."/>
            <person name="Nabeya D."/>
            <person name="Jung N."/>
            <person name="Uechi K."/>
            <person name="Horii T."/>
            <person name="Iida T."/>
            <person name="Fujita J."/>
            <person name="Nakamura S."/>
        </authorList>
    </citation>
    <scope>NUCLEOTIDE SEQUENCE [LARGE SCALE GENOMIC DNA]</scope>
    <source>
        <strain evidence="2 3">JCM 6377</strain>
    </source>
</reference>
<feature type="region of interest" description="Disordered" evidence="1">
    <location>
        <begin position="1"/>
        <end position="51"/>
    </location>
</feature>
<comment type="caution">
    <text evidence="2">The sequence shown here is derived from an EMBL/GenBank/DDBJ whole genome shotgun (WGS) entry which is preliminary data.</text>
</comment>
<sequence length="51" mass="5489">MTRGKGIYDDLNDDGEKKGGRPGPTDQNREGGMATREVAPDVAEPDEEPTD</sequence>
<dbReference type="EMBL" id="BLKS01000001">
    <property type="protein sequence ID" value="GFG54013.1"/>
    <property type="molecule type" value="Genomic_DNA"/>
</dbReference>
<protein>
    <submittedName>
        <fullName evidence="2">Uncharacterized protein</fullName>
    </submittedName>
</protein>
<proteinExistence type="predicted"/>
<evidence type="ECO:0000313" key="2">
    <source>
        <dbReference type="EMBL" id="GFG54013.1"/>
    </source>
</evidence>
<dbReference type="Proteomes" id="UP000465302">
    <property type="component" value="Unassembled WGS sequence"/>
</dbReference>